<protein>
    <submittedName>
        <fullName evidence="1">Uncharacterized protein</fullName>
    </submittedName>
</protein>
<sequence length="543" mass="59698">MPCAISARGADSVDVTVKSTVPVTAAVWRLPPEIICIIFFILSSINPPELSRHYDSEQGAYSRPRSHLGWLTIVHVCRRWRHIAFNHPALWAANIIVPFPLGDNWAAIYHSRAQHMALTIQKPSLLSGAMRLPSPTRIERAFMRQNLARTHILRLELTPNTLPILCLPAPHLHTLEITGAGFHNSHLPHDLLGREIGAPRLRHLSLRGSPGSPWTSPLLRHLVTLDIESGCPNSNDSITDIVAALGRMLALERLVMCLRDPKILVSPPPIVVALANLRHLGLRAKVVTVGNFMEHLALPAGVVVRCDLQLGFWNPVCELATFFPAMIACIDARAAPITRIDIEATTQFLVNGEADAVGVTAWRTGEADVPDQAALTLRIRKYSPIEHRWDLVPVLGALVSEHLEELSVCIGKMDPAWPQALRKAPVLRRVTFDVPAARAFCAALDGDPCCFPALTALAIRGADFFEAYQVGRGVARTLATSLLMRLAERARAGFALKELTVTECKVDDAFVQKVQEEATGLAVTWCQEEKRGCRPAILFDLHG</sequence>
<accession>A0ACB8RM02</accession>
<organism evidence="1 2">
    <name type="scientific">Auriscalpium vulgare</name>
    <dbReference type="NCBI Taxonomy" id="40419"/>
    <lineage>
        <taxon>Eukaryota</taxon>
        <taxon>Fungi</taxon>
        <taxon>Dikarya</taxon>
        <taxon>Basidiomycota</taxon>
        <taxon>Agaricomycotina</taxon>
        <taxon>Agaricomycetes</taxon>
        <taxon>Russulales</taxon>
        <taxon>Auriscalpiaceae</taxon>
        <taxon>Auriscalpium</taxon>
    </lineage>
</organism>
<name>A0ACB8RM02_9AGAM</name>
<proteinExistence type="predicted"/>
<reference evidence="1" key="1">
    <citation type="submission" date="2021-02" db="EMBL/GenBank/DDBJ databases">
        <authorList>
            <consortium name="DOE Joint Genome Institute"/>
            <person name="Ahrendt S."/>
            <person name="Looney B.P."/>
            <person name="Miyauchi S."/>
            <person name="Morin E."/>
            <person name="Drula E."/>
            <person name="Courty P.E."/>
            <person name="Chicoki N."/>
            <person name="Fauchery L."/>
            <person name="Kohler A."/>
            <person name="Kuo A."/>
            <person name="Labutti K."/>
            <person name="Pangilinan J."/>
            <person name="Lipzen A."/>
            <person name="Riley R."/>
            <person name="Andreopoulos W."/>
            <person name="He G."/>
            <person name="Johnson J."/>
            <person name="Barry K.W."/>
            <person name="Grigoriev I.V."/>
            <person name="Nagy L."/>
            <person name="Hibbett D."/>
            <person name="Henrissat B."/>
            <person name="Matheny P.B."/>
            <person name="Labbe J."/>
            <person name="Martin F."/>
        </authorList>
    </citation>
    <scope>NUCLEOTIDE SEQUENCE</scope>
    <source>
        <strain evidence="1">FP105234-sp</strain>
    </source>
</reference>
<evidence type="ECO:0000313" key="1">
    <source>
        <dbReference type="EMBL" id="KAI0045065.1"/>
    </source>
</evidence>
<gene>
    <name evidence="1" type="ORF">FA95DRAFT_1574028</name>
</gene>
<keyword evidence="2" id="KW-1185">Reference proteome</keyword>
<reference evidence="1" key="2">
    <citation type="journal article" date="2022" name="New Phytol.">
        <title>Evolutionary transition to the ectomycorrhizal habit in the genomes of a hyperdiverse lineage of mushroom-forming fungi.</title>
        <authorList>
            <person name="Looney B."/>
            <person name="Miyauchi S."/>
            <person name="Morin E."/>
            <person name="Drula E."/>
            <person name="Courty P.E."/>
            <person name="Kohler A."/>
            <person name="Kuo A."/>
            <person name="LaButti K."/>
            <person name="Pangilinan J."/>
            <person name="Lipzen A."/>
            <person name="Riley R."/>
            <person name="Andreopoulos W."/>
            <person name="He G."/>
            <person name="Johnson J."/>
            <person name="Nolan M."/>
            <person name="Tritt A."/>
            <person name="Barry K.W."/>
            <person name="Grigoriev I.V."/>
            <person name="Nagy L.G."/>
            <person name="Hibbett D."/>
            <person name="Henrissat B."/>
            <person name="Matheny P.B."/>
            <person name="Labbe J."/>
            <person name="Martin F.M."/>
        </authorList>
    </citation>
    <scope>NUCLEOTIDE SEQUENCE</scope>
    <source>
        <strain evidence="1">FP105234-sp</strain>
    </source>
</reference>
<dbReference type="Proteomes" id="UP000814033">
    <property type="component" value="Unassembled WGS sequence"/>
</dbReference>
<comment type="caution">
    <text evidence="1">The sequence shown here is derived from an EMBL/GenBank/DDBJ whole genome shotgun (WGS) entry which is preliminary data.</text>
</comment>
<evidence type="ECO:0000313" key="2">
    <source>
        <dbReference type="Proteomes" id="UP000814033"/>
    </source>
</evidence>
<dbReference type="EMBL" id="MU275962">
    <property type="protein sequence ID" value="KAI0045065.1"/>
    <property type="molecule type" value="Genomic_DNA"/>
</dbReference>